<protein>
    <submittedName>
        <fullName evidence="2">Uncharacterized protein</fullName>
    </submittedName>
</protein>
<keyword evidence="1" id="KW-1185">Reference proteome</keyword>
<sequence>MPRYIFFPFIATLSGKKCLNLICTSFFGPLKANICILKKKHEYKLMIFGSNSNVTFDIQLLKRMIPIRLKDWQFQDHILHYYYTILKSLISII</sequence>
<proteinExistence type="predicted"/>
<dbReference type="WBParaSite" id="PSU_v2.g19326.t1">
    <property type="protein sequence ID" value="PSU_v2.g19326.t1"/>
    <property type="gene ID" value="PSU_v2.g19326"/>
</dbReference>
<name>A0A914YGA1_9BILA</name>
<organism evidence="1 2">
    <name type="scientific">Panagrolaimus superbus</name>
    <dbReference type="NCBI Taxonomy" id="310955"/>
    <lineage>
        <taxon>Eukaryota</taxon>
        <taxon>Metazoa</taxon>
        <taxon>Ecdysozoa</taxon>
        <taxon>Nematoda</taxon>
        <taxon>Chromadorea</taxon>
        <taxon>Rhabditida</taxon>
        <taxon>Tylenchina</taxon>
        <taxon>Panagrolaimomorpha</taxon>
        <taxon>Panagrolaimoidea</taxon>
        <taxon>Panagrolaimidae</taxon>
        <taxon>Panagrolaimus</taxon>
    </lineage>
</organism>
<dbReference type="Proteomes" id="UP000887577">
    <property type="component" value="Unplaced"/>
</dbReference>
<evidence type="ECO:0000313" key="2">
    <source>
        <dbReference type="WBParaSite" id="PSU_v2.g19326.t1"/>
    </source>
</evidence>
<evidence type="ECO:0000313" key="1">
    <source>
        <dbReference type="Proteomes" id="UP000887577"/>
    </source>
</evidence>
<dbReference type="AlphaFoldDB" id="A0A914YGA1"/>
<reference evidence="2" key="1">
    <citation type="submission" date="2022-11" db="UniProtKB">
        <authorList>
            <consortium name="WormBaseParasite"/>
        </authorList>
    </citation>
    <scope>IDENTIFICATION</scope>
</reference>
<accession>A0A914YGA1</accession>